<evidence type="ECO:0000256" key="8">
    <source>
        <dbReference type="HAMAP-Rule" id="MF_00972"/>
    </source>
</evidence>
<comment type="subunit">
    <text evidence="2 8">Homodimer.</text>
</comment>
<evidence type="ECO:0000313" key="10">
    <source>
        <dbReference type="EMBL" id="ADZ82758.1"/>
    </source>
</evidence>
<feature type="domain" description="CMP/dCMP-type deaminase" evidence="9">
    <location>
        <begin position="2"/>
        <end position="112"/>
    </location>
</feature>
<keyword evidence="4 8" id="KW-0479">Metal-binding</keyword>
<sequence length="175" mass="19887">MEKDIEFMKQALIEAEKAFTLDEAPIGAVIVYKEQVIGRGHNRRNTDKNALAHAEVMAINEACKHIKDWRLEECTIYITLEPCPMCSGAIVQARLPRVVFGARSPKAGFGGSVLNILQMDELNHRCEVVEGVCEEEASQLLKSYFKQMRQKNKIIGGELWQQIQDIRKQECLEIL</sequence>
<dbReference type="Pfam" id="PF14437">
    <property type="entry name" value="MafB19-deam"/>
    <property type="match status" value="1"/>
</dbReference>
<dbReference type="PANTHER" id="PTHR11079">
    <property type="entry name" value="CYTOSINE DEAMINASE FAMILY MEMBER"/>
    <property type="match status" value="1"/>
</dbReference>
<evidence type="ECO:0000256" key="6">
    <source>
        <dbReference type="ARBA" id="ARBA00022833"/>
    </source>
</evidence>
<evidence type="ECO:0000256" key="5">
    <source>
        <dbReference type="ARBA" id="ARBA00022801"/>
    </source>
</evidence>
<comment type="function">
    <text evidence="8">Catalyzes the deamination of adenosine to inosine at the wobble position 34 of tRNA(Arg2).</text>
</comment>
<gene>
    <name evidence="8" type="primary">tadA</name>
    <name evidence="10" type="ordered locus">Clole_1026</name>
</gene>
<dbReference type="GO" id="GO:0052717">
    <property type="term" value="F:tRNA-specific adenosine-34 deaminase activity"/>
    <property type="evidence" value="ECO:0007669"/>
    <property type="project" value="UniProtKB-UniRule"/>
</dbReference>
<dbReference type="AlphaFoldDB" id="F2JRE9"/>
<dbReference type="FunFam" id="3.40.140.10:FF:000005">
    <property type="entry name" value="tRNA-specific adenosine deaminase"/>
    <property type="match status" value="1"/>
</dbReference>
<dbReference type="RefSeq" id="WP_013656057.1">
    <property type="nucleotide sequence ID" value="NC_015275.1"/>
</dbReference>
<evidence type="ECO:0000256" key="1">
    <source>
        <dbReference type="ARBA" id="ARBA00010669"/>
    </source>
</evidence>
<dbReference type="PROSITE" id="PS51747">
    <property type="entry name" value="CYT_DCMP_DEAMINASES_2"/>
    <property type="match status" value="1"/>
</dbReference>
<dbReference type="STRING" id="642492.Clole_1026"/>
<comment type="catalytic activity">
    <reaction evidence="7 8">
        <text>adenosine(34) in tRNA + H2O + H(+) = inosine(34) in tRNA + NH4(+)</text>
        <dbReference type="Rhea" id="RHEA:43168"/>
        <dbReference type="Rhea" id="RHEA-COMP:10373"/>
        <dbReference type="Rhea" id="RHEA-COMP:10374"/>
        <dbReference type="ChEBI" id="CHEBI:15377"/>
        <dbReference type="ChEBI" id="CHEBI:15378"/>
        <dbReference type="ChEBI" id="CHEBI:28938"/>
        <dbReference type="ChEBI" id="CHEBI:74411"/>
        <dbReference type="ChEBI" id="CHEBI:82852"/>
        <dbReference type="EC" id="3.5.4.33"/>
    </reaction>
</comment>
<proteinExistence type="inferred from homology"/>
<keyword evidence="6 8" id="KW-0862">Zinc</keyword>
<protein>
    <recommendedName>
        <fullName evidence="8">tRNA-specific adenosine deaminase</fullName>
        <ecNumber evidence="8">3.5.4.33</ecNumber>
    </recommendedName>
</protein>
<dbReference type="eggNOG" id="COG0590">
    <property type="taxonomic scope" value="Bacteria"/>
</dbReference>
<keyword evidence="11" id="KW-1185">Reference proteome</keyword>
<dbReference type="InterPro" id="IPR058535">
    <property type="entry name" value="MafB19-deam"/>
</dbReference>
<feature type="binding site" evidence="8">
    <location>
        <position position="86"/>
    </location>
    <ligand>
        <name>Zn(2+)</name>
        <dbReference type="ChEBI" id="CHEBI:29105"/>
        <note>catalytic</note>
    </ligand>
</feature>
<dbReference type="GO" id="GO:0008270">
    <property type="term" value="F:zinc ion binding"/>
    <property type="evidence" value="ECO:0007669"/>
    <property type="project" value="UniProtKB-UniRule"/>
</dbReference>
<dbReference type="GO" id="GO:0002100">
    <property type="term" value="P:tRNA wobble adenosine to inosine editing"/>
    <property type="evidence" value="ECO:0007669"/>
    <property type="project" value="UniProtKB-UniRule"/>
</dbReference>
<evidence type="ECO:0000256" key="4">
    <source>
        <dbReference type="ARBA" id="ARBA00022723"/>
    </source>
</evidence>
<feature type="active site" description="Proton donor" evidence="8">
    <location>
        <position position="55"/>
    </location>
</feature>
<dbReference type="HAMAP" id="MF_00972">
    <property type="entry name" value="tRNA_aden_deaminase"/>
    <property type="match status" value="1"/>
</dbReference>
<dbReference type="InterPro" id="IPR002125">
    <property type="entry name" value="CMP_dCMP_dom"/>
</dbReference>
<dbReference type="EC" id="3.5.4.33" evidence="8"/>
<comment type="cofactor">
    <cofactor evidence="8">
        <name>Zn(2+)</name>
        <dbReference type="ChEBI" id="CHEBI:29105"/>
    </cofactor>
    <text evidence="8">Binds 1 zinc ion per subunit.</text>
</comment>
<reference evidence="10 11" key="1">
    <citation type="journal article" date="2011" name="J. Bacteriol.">
        <title>Complete genome sequence of the cellulose-degrading bacterium Cellulosilyticum lentocellum.</title>
        <authorList>
            <consortium name="US DOE Joint Genome Institute"/>
            <person name="Miller D.A."/>
            <person name="Suen G."/>
            <person name="Bruce D."/>
            <person name="Copeland A."/>
            <person name="Cheng J.F."/>
            <person name="Detter C."/>
            <person name="Goodwin L.A."/>
            <person name="Han C.S."/>
            <person name="Hauser L.J."/>
            <person name="Land M.L."/>
            <person name="Lapidus A."/>
            <person name="Lucas S."/>
            <person name="Meincke L."/>
            <person name="Pitluck S."/>
            <person name="Tapia R."/>
            <person name="Teshima H."/>
            <person name="Woyke T."/>
            <person name="Fox B.G."/>
            <person name="Angert E.R."/>
            <person name="Currie C.R."/>
        </authorList>
    </citation>
    <scope>NUCLEOTIDE SEQUENCE [LARGE SCALE GENOMIC DNA]</scope>
    <source>
        <strain evidence="11">ATCC 49066 / DSM 5427 / NCIMB 11756 / RHM5</strain>
    </source>
</reference>
<keyword evidence="3 8" id="KW-0819">tRNA processing</keyword>
<name>F2JRE9_CELLD</name>
<dbReference type="HOGENOM" id="CLU_025810_3_2_9"/>
<comment type="similarity">
    <text evidence="1">Belongs to the cytidine and deoxycytidylate deaminase family. ADAT2 subfamily.</text>
</comment>
<keyword evidence="5 8" id="KW-0378">Hydrolase</keyword>
<dbReference type="KEGG" id="cle:Clole_1026"/>
<evidence type="ECO:0000256" key="3">
    <source>
        <dbReference type="ARBA" id="ARBA00022694"/>
    </source>
</evidence>
<dbReference type="InterPro" id="IPR028883">
    <property type="entry name" value="tRNA_aden_deaminase"/>
</dbReference>
<dbReference type="CDD" id="cd01285">
    <property type="entry name" value="nucleoside_deaminase"/>
    <property type="match status" value="1"/>
</dbReference>
<evidence type="ECO:0000256" key="2">
    <source>
        <dbReference type="ARBA" id="ARBA00011738"/>
    </source>
</evidence>
<feature type="binding site" evidence="8">
    <location>
        <position position="53"/>
    </location>
    <ligand>
        <name>Zn(2+)</name>
        <dbReference type="ChEBI" id="CHEBI:29105"/>
        <note>catalytic</note>
    </ligand>
</feature>
<dbReference type="EMBL" id="CP002582">
    <property type="protein sequence ID" value="ADZ82758.1"/>
    <property type="molecule type" value="Genomic_DNA"/>
</dbReference>
<feature type="binding site" evidence="8">
    <location>
        <position position="83"/>
    </location>
    <ligand>
        <name>Zn(2+)</name>
        <dbReference type="ChEBI" id="CHEBI:29105"/>
        <note>catalytic</note>
    </ligand>
</feature>
<dbReference type="PANTHER" id="PTHR11079:SF202">
    <property type="entry name" value="TRNA-SPECIFIC ADENOSINE DEAMINASE"/>
    <property type="match status" value="1"/>
</dbReference>
<organism evidence="10 11">
    <name type="scientific">Cellulosilyticum lentocellum (strain ATCC 49066 / DSM 5427 / NCIMB 11756 / RHM5)</name>
    <name type="common">Clostridium lentocellum</name>
    <dbReference type="NCBI Taxonomy" id="642492"/>
    <lineage>
        <taxon>Bacteria</taxon>
        <taxon>Bacillati</taxon>
        <taxon>Bacillota</taxon>
        <taxon>Clostridia</taxon>
        <taxon>Lachnospirales</taxon>
        <taxon>Cellulosilyticaceae</taxon>
        <taxon>Cellulosilyticum</taxon>
    </lineage>
</organism>
<dbReference type="InterPro" id="IPR016192">
    <property type="entry name" value="APOBEC/CMP_deaminase_Zn-bd"/>
</dbReference>
<dbReference type="PROSITE" id="PS00903">
    <property type="entry name" value="CYT_DCMP_DEAMINASES_1"/>
    <property type="match status" value="1"/>
</dbReference>
<accession>F2JRE9</accession>
<dbReference type="SUPFAM" id="SSF53927">
    <property type="entry name" value="Cytidine deaminase-like"/>
    <property type="match status" value="1"/>
</dbReference>
<evidence type="ECO:0000313" key="11">
    <source>
        <dbReference type="Proteomes" id="UP000008467"/>
    </source>
</evidence>
<evidence type="ECO:0000259" key="9">
    <source>
        <dbReference type="PROSITE" id="PS51747"/>
    </source>
</evidence>
<evidence type="ECO:0000256" key="7">
    <source>
        <dbReference type="ARBA" id="ARBA00048045"/>
    </source>
</evidence>
<dbReference type="InterPro" id="IPR016193">
    <property type="entry name" value="Cytidine_deaminase-like"/>
</dbReference>
<dbReference type="Proteomes" id="UP000008467">
    <property type="component" value="Chromosome"/>
</dbReference>
<dbReference type="NCBIfam" id="NF008113">
    <property type="entry name" value="PRK10860.1"/>
    <property type="match status" value="1"/>
</dbReference>
<dbReference type="Gene3D" id="3.40.140.10">
    <property type="entry name" value="Cytidine Deaminase, domain 2"/>
    <property type="match status" value="1"/>
</dbReference>